<dbReference type="Proteomes" id="UP000029889">
    <property type="component" value="Segment"/>
</dbReference>
<dbReference type="GeneID" id="22111489"/>
<dbReference type="KEGG" id="vg:22111489"/>
<gene>
    <name evidence="1" type="primary">449</name>
    <name evidence="1" type="ORF">PBI_121Q_449</name>
</gene>
<reference evidence="1 2" key="1">
    <citation type="submission" date="2014-09" db="EMBL/GenBank/DDBJ databases">
        <authorList>
            <person name="Lapin J.S."/>
            <person name="Pope W.H."/>
            <person name="Hua J."/>
            <person name="Ford M.E."/>
            <person name="Conway J.F."/>
            <person name="Hatfull G.F."/>
            <person name="Hendrix R.W."/>
        </authorList>
    </citation>
    <scope>NUCLEOTIDE SEQUENCE [LARGE SCALE GENOMIC DNA]</scope>
</reference>
<sequence length="101" mass="11842">MDIQTFNKLKYYDNGFALIINELDGIPYEYHNQLMKIVKCICEELKSMFKNEYVYDLGNSSKKLYIKKFWGTHCGLMVDLGLSLDDNSESCSLYIDEMRIS</sequence>
<dbReference type="RefSeq" id="YP_009102036.1">
    <property type="nucleotide sequence ID" value="NC_025447.1"/>
</dbReference>
<protein>
    <submittedName>
        <fullName evidence="1">Uncharacterized protein</fullName>
    </submittedName>
</protein>
<evidence type="ECO:0000313" key="2">
    <source>
        <dbReference type="Proteomes" id="UP000029889"/>
    </source>
</evidence>
<proteinExistence type="predicted"/>
<evidence type="ECO:0000313" key="1">
    <source>
        <dbReference type="EMBL" id="AIT14339.1"/>
    </source>
</evidence>
<dbReference type="EMBL" id="KM507819">
    <property type="protein sequence ID" value="AIT14339.1"/>
    <property type="molecule type" value="Genomic_DNA"/>
</dbReference>
<organism evidence="1 2">
    <name type="scientific">Escherichia phage 121Q</name>
    <dbReference type="NCBI Taxonomy" id="1555202"/>
    <lineage>
        <taxon>Viruses</taxon>
        <taxon>Duplodnaviria</taxon>
        <taxon>Heunggongvirae</taxon>
        <taxon>Uroviricota</taxon>
        <taxon>Caudoviricetes</taxon>
        <taxon>Asteriusvirus</taxon>
        <taxon>Asteriusvirus av121Q</taxon>
    </lineage>
</organism>
<keyword evidence="2" id="KW-1185">Reference proteome</keyword>
<name>A0A097EY28_9CAUD</name>
<accession>A0A097EY28</accession>